<feature type="non-terminal residue" evidence="3">
    <location>
        <position position="1"/>
    </location>
</feature>
<dbReference type="InterPro" id="IPR013721">
    <property type="entry name" value="STAG"/>
</dbReference>
<evidence type="ECO:0000259" key="2">
    <source>
        <dbReference type="PROSITE" id="PS51425"/>
    </source>
</evidence>
<dbReference type="InterPro" id="IPR016024">
    <property type="entry name" value="ARM-type_fold"/>
</dbReference>
<protein>
    <submittedName>
        <fullName evidence="3">Cohesin complex subunit</fullName>
    </submittedName>
</protein>
<dbReference type="SUPFAM" id="SSF48371">
    <property type="entry name" value="ARM repeat"/>
    <property type="match status" value="1"/>
</dbReference>
<organism evidence="3 4">
    <name type="scientific">Coemansia biformis</name>
    <dbReference type="NCBI Taxonomy" id="1286918"/>
    <lineage>
        <taxon>Eukaryota</taxon>
        <taxon>Fungi</taxon>
        <taxon>Fungi incertae sedis</taxon>
        <taxon>Zoopagomycota</taxon>
        <taxon>Kickxellomycotina</taxon>
        <taxon>Kickxellomycetes</taxon>
        <taxon>Kickxellales</taxon>
        <taxon>Kickxellaceae</taxon>
        <taxon>Coemansia</taxon>
    </lineage>
</organism>
<dbReference type="GO" id="GO:0003682">
    <property type="term" value="F:chromatin binding"/>
    <property type="evidence" value="ECO:0007669"/>
    <property type="project" value="TreeGrafter"/>
</dbReference>
<dbReference type="InterPro" id="IPR020839">
    <property type="entry name" value="SCD"/>
</dbReference>
<evidence type="ECO:0000256" key="1">
    <source>
        <dbReference type="SAM" id="MobiDB-lite"/>
    </source>
</evidence>
<dbReference type="Pfam" id="PF21581">
    <property type="entry name" value="SCD"/>
    <property type="match status" value="1"/>
</dbReference>
<dbReference type="Proteomes" id="UP001143981">
    <property type="component" value="Unassembled WGS sequence"/>
</dbReference>
<dbReference type="PANTHER" id="PTHR11199">
    <property type="entry name" value="STROMAL ANTIGEN"/>
    <property type="match status" value="1"/>
</dbReference>
<dbReference type="GO" id="GO:0000785">
    <property type="term" value="C:chromatin"/>
    <property type="evidence" value="ECO:0007669"/>
    <property type="project" value="TreeGrafter"/>
</dbReference>
<dbReference type="InterPro" id="IPR039662">
    <property type="entry name" value="Cohesin_Scc3/SA"/>
</dbReference>
<feature type="region of interest" description="Disordered" evidence="1">
    <location>
        <begin position="384"/>
        <end position="429"/>
    </location>
</feature>
<dbReference type="PROSITE" id="PS51425">
    <property type="entry name" value="SCD"/>
    <property type="match status" value="1"/>
</dbReference>
<dbReference type="GO" id="GO:0008278">
    <property type="term" value="C:cohesin complex"/>
    <property type="evidence" value="ECO:0007669"/>
    <property type="project" value="TreeGrafter"/>
</dbReference>
<dbReference type="PANTHER" id="PTHR11199:SF0">
    <property type="entry name" value="LD34181P-RELATED"/>
    <property type="match status" value="1"/>
</dbReference>
<feature type="domain" description="SCD" evidence="2">
    <location>
        <begin position="234"/>
        <end position="343"/>
    </location>
</feature>
<name>A0A9W7YBF6_9FUNG</name>
<reference evidence="3" key="1">
    <citation type="submission" date="2022-07" db="EMBL/GenBank/DDBJ databases">
        <title>Phylogenomic reconstructions and comparative analyses of Kickxellomycotina fungi.</title>
        <authorList>
            <person name="Reynolds N.K."/>
            <person name="Stajich J.E."/>
            <person name="Barry K."/>
            <person name="Grigoriev I.V."/>
            <person name="Crous P."/>
            <person name="Smith M.E."/>
        </authorList>
    </citation>
    <scope>NUCLEOTIDE SEQUENCE</scope>
    <source>
        <strain evidence="3">BCRC 34381</strain>
    </source>
</reference>
<proteinExistence type="predicted"/>
<gene>
    <name evidence="3" type="primary">IRR1</name>
    <name evidence="3" type="ORF">LPJ61_003417</name>
</gene>
<feature type="compositionally biased region" description="Low complexity" evidence="1">
    <location>
        <begin position="399"/>
        <end position="412"/>
    </location>
</feature>
<dbReference type="Pfam" id="PF08514">
    <property type="entry name" value="STAG"/>
    <property type="match status" value="1"/>
</dbReference>
<dbReference type="GO" id="GO:0005634">
    <property type="term" value="C:nucleus"/>
    <property type="evidence" value="ECO:0007669"/>
    <property type="project" value="TreeGrafter"/>
</dbReference>
<sequence>VAASEGASLLLDALLDDKAAVAQVAMDWIEAYREGADAALCELVNFVIRLTGCRSRIAEDALYETEGIAAVLEGLQEQTIAALKRRDADADVDDLLLGRTKEHRRLRKSALQMVQRIVVDGQHQLVFAEVSDTSRLSAFSETVLQWLANMAGSSYRPFRHVATLVALAVQTALVSIRAQISGELQTTQRQLEAELRRARRKNDSGDRLRARVAELTEQDEAAAAAFGVFYSTVFIYRYRDVHAAIRAECLVPLASWCRAYPAAYLDTEHLRFLGWSLNDKDARVRETALTAISGSLVLGVQPPTTGTVGSGVGAPSSVDAADASVAEGIRPFIARFLPRLVQVAAGDIDARVQVAALKLVALLARHGFVDATAKIGDIRNIKAPAQPAGKRGTRRSARSRTAYSNSLSQQLLEESDSEPDDGESDDAGESADVLSIQVLEDARYDGADDSAPLACPQHSVMRYLAPLVAHTHASVRAAAAGLVAWWLSVEWTVVARVNAIGVDRTIGGDDDGSDDDDVQGAEYDASASVDSLLATAGGRRQARKWLLFKSLGAFLWHVSHTPAAGTARAGSGDSDAAEWWVQEQAATCAEELWAATPTAVGLSADEQHAMLAGAAAGGLPATALDARIEAAVAAADQSAALPRLAAAAQALWHRVPELEDLEALAGFLAWDHSARGARDTVGACFALAAAEETALLQAFAAWVTERSRTAAERARRTRSKKAESEDQQLGRERTWQGMFVPLLARHSDSPRRLLPLMFLAVEALDLQALFDAGRTDVIAEAAAHAVAVLARHGRHVRLAQLAAHFLERVDDSRLLPGTLATSDAADGSAGGSAAGDLVSQAARAAASQLGAARADPCAPVVVLRALIRTKDISPLLRGDGDGDGESSIERLYGLVEQAAVDVRGCNVGVAVAALDVAFLFVLWRALRLDHMLSAVDVNRSLAEAAAARLQDDRDRILGICTRLVDSSSSSSSSLLCEHAFAVLGRGLRLFAGPLTRASDAAPHVADIRRALAVPPQPGRLAAFYESRLTAWARLVAQLSHGDTDDDGSDVLQWYRSAPSSWSIAYARFCAVSGLWAQWIGDQTVSVDGLAAMAAYTGMLGLEPVERRRVELALGHEPRAAPRRKVGFVPLSTFDHIVQAAVEALKPQLDVPAWRDRVVAAYMSAMRAAADQCAGAAVGGPPVDAVNVGTLARFVGGALKATGAATAAGGGGGRRGEVQLAPVAVGAAWAHCHAQALDAVLPDGAACDERWEARAGPWFVALAQTVHGVLRPRHAETLAAQLRELCERAADADAARSAAAPYQRALDKELAKLGAIRARMAEARALDTSAMEIPTSPARAADDAMDAE</sequence>
<dbReference type="GO" id="GO:0007062">
    <property type="term" value="P:sister chromatid cohesion"/>
    <property type="evidence" value="ECO:0007669"/>
    <property type="project" value="UniProtKB-ARBA"/>
</dbReference>
<dbReference type="OrthoDB" id="498590at2759"/>
<evidence type="ECO:0000313" key="3">
    <source>
        <dbReference type="EMBL" id="KAJ1729654.1"/>
    </source>
</evidence>
<comment type="caution">
    <text evidence="3">The sequence shown here is derived from an EMBL/GenBank/DDBJ whole genome shotgun (WGS) entry which is preliminary data.</text>
</comment>
<keyword evidence="4" id="KW-1185">Reference proteome</keyword>
<accession>A0A9W7YBF6</accession>
<dbReference type="EMBL" id="JANBOI010000575">
    <property type="protein sequence ID" value="KAJ1729654.1"/>
    <property type="molecule type" value="Genomic_DNA"/>
</dbReference>
<evidence type="ECO:0000313" key="4">
    <source>
        <dbReference type="Proteomes" id="UP001143981"/>
    </source>
</evidence>
<feature type="compositionally biased region" description="Acidic residues" evidence="1">
    <location>
        <begin position="413"/>
        <end position="429"/>
    </location>
</feature>